<dbReference type="PANTHER" id="PTHR30399">
    <property type="entry name" value="UNCHARACTERIZED PROTEIN YGJP"/>
    <property type="match status" value="1"/>
</dbReference>
<feature type="domain" description="YgjP-like metallopeptidase" evidence="1">
    <location>
        <begin position="31"/>
        <end position="234"/>
    </location>
</feature>
<proteinExistence type="predicted"/>
<evidence type="ECO:0000313" key="2">
    <source>
        <dbReference type="EMBL" id="TDQ46753.1"/>
    </source>
</evidence>
<sequence length="240" mass="27833">MIGLHVAPEEAVQVQLDDVPLTVRVIRQARKTLAIHLTRKMTFEARAPLRMPFGEVERYVQSQTDWMTKVLSKRAALPEAQKLSYRDGAVHWFLGEQYRLKLLPATRFFAHVSDGEIRVAVNKLDEASVSKALQKFYLREAEMRLPERVRFWHRRMYQRELPELKFRAMRSRWGSCAAHGGITLNTCLLRASLPVIDYVIVHELAHLTHFDHSPRFHALVGAVLPDWKTRQKQLTVPCGF</sequence>
<accession>A0A4R6UMU0</accession>
<dbReference type="PANTHER" id="PTHR30399:SF1">
    <property type="entry name" value="UTP PYROPHOSPHATASE"/>
    <property type="match status" value="1"/>
</dbReference>
<dbReference type="RefSeq" id="WP_133591459.1">
    <property type="nucleotide sequence ID" value="NZ_CP037953.1"/>
</dbReference>
<keyword evidence="3" id="KW-1185">Reference proteome</keyword>
<comment type="caution">
    <text evidence="2">The sequence shown here is derived from an EMBL/GenBank/DDBJ whole genome shotgun (WGS) entry which is preliminary data.</text>
</comment>
<evidence type="ECO:0000259" key="1">
    <source>
        <dbReference type="Pfam" id="PF01863"/>
    </source>
</evidence>
<dbReference type="InterPro" id="IPR002725">
    <property type="entry name" value="YgjP-like_metallopeptidase"/>
</dbReference>
<dbReference type="InterPro" id="IPR053136">
    <property type="entry name" value="UTP_pyrophosphatase-like"/>
</dbReference>
<dbReference type="OrthoDB" id="9811177at2"/>
<organism evidence="2 3">
    <name type="scientific">Permianibacter aggregans</name>
    <dbReference type="NCBI Taxonomy" id="1510150"/>
    <lineage>
        <taxon>Bacteria</taxon>
        <taxon>Pseudomonadati</taxon>
        <taxon>Pseudomonadota</taxon>
        <taxon>Gammaproteobacteria</taxon>
        <taxon>Pseudomonadales</taxon>
        <taxon>Pseudomonadaceae</taxon>
        <taxon>Permianibacter</taxon>
    </lineage>
</organism>
<dbReference type="EMBL" id="SNYM01000012">
    <property type="protein sequence ID" value="TDQ46753.1"/>
    <property type="molecule type" value="Genomic_DNA"/>
</dbReference>
<dbReference type="Pfam" id="PF01863">
    <property type="entry name" value="YgjP-like"/>
    <property type="match status" value="1"/>
</dbReference>
<dbReference type="AlphaFoldDB" id="A0A4R6UMU0"/>
<gene>
    <name evidence="2" type="ORF">EV696_1128</name>
</gene>
<protein>
    <recommendedName>
        <fullName evidence="1">YgjP-like metallopeptidase domain-containing protein</fullName>
    </recommendedName>
</protein>
<dbReference type="Proteomes" id="UP000295375">
    <property type="component" value="Unassembled WGS sequence"/>
</dbReference>
<dbReference type="CDD" id="cd07344">
    <property type="entry name" value="M48_yhfN_like"/>
    <property type="match status" value="1"/>
</dbReference>
<reference evidence="2 3" key="1">
    <citation type="submission" date="2019-03" db="EMBL/GenBank/DDBJ databases">
        <title>Genomic Encyclopedia of Type Strains, Phase IV (KMG-IV): sequencing the most valuable type-strain genomes for metagenomic binning, comparative biology and taxonomic classification.</title>
        <authorList>
            <person name="Goeker M."/>
        </authorList>
    </citation>
    <scope>NUCLEOTIDE SEQUENCE [LARGE SCALE GENOMIC DNA]</scope>
    <source>
        <strain evidence="2 3">DSM 103792</strain>
    </source>
</reference>
<evidence type="ECO:0000313" key="3">
    <source>
        <dbReference type="Proteomes" id="UP000295375"/>
    </source>
</evidence>
<dbReference type="Gene3D" id="3.30.2010.10">
    <property type="entry name" value="Metalloproteases ('zincins'), catalytic domain"/>
    <property type="match status" value="1"/>
</dbReference>
<name>A0A4R6UMU0_9GAMM</name>